<dbReference type="EMBL" id="CACRTR010000023">
    <property type="protein sequence ID" value="VYU74140.1"/>
    <property type="molecule type" value="Genomic_DNA"/>
</dbReference>
<accession>A0A6N3HD17</accession>
<name>A0A6N3HD17_EUBLI</name>
<evidence type="ECO:0000256" key="1">
    <source>
        <dbReference type="SAM" id="Phobius"/>
    </source>
</evidence>
<dbReference type="InterPro" id="IPR052159">
    <property type="entry name" value="Competence_DNA_uptake"/>
</dbReference>
<organism evidence="3">
    <name type="scientific">Eubacterium limosum</name>
    <dbReference type="NCBI Taxonomy" id="1736"/>
    <lineage>
        <taxon>Bacteria</taxon>
        <taxon>Bacillati</taxon>
        <taxon>Bacillota</taxon>
        <taxon>Clostridia</taxon>
        <taxon>Eubacteriales</taxon>
        <taxon>Eubacteriaceae</taxon>
        <taxon>Eubacterium</taxon>
    </lineage>
</organism>
<keyword evidence="1" id="KW-0812">Transmembrane</keyword>
<reference evidence="3" key="1">
    <citation type="submission" date="2019-11" db="EMBL/GenBank/DDBJ databases">
        <authorList>
            <person name="Feng L."/>
        </authorList>
    </citation>
    <scope>NUCLEOTIDE SEQUENCE</scope>
    <source>
        <strain evidence="3">ElimosumLFYP34</strain>
    </source>
</reference>
<evidence type="ECO:0000313" key="3">
    <source>
        <dbReference type="EMBL" id="VYU74140.1"/>
    </source>
</evidence>
<dbReference type="Gene3D" id="3.60.15.10">
    <property type="entry name" value="Ribonuclease Z/Hydroxyacylglutathione hydrolase-like"/>
    <property type="match status" value="1"/>
</dbReference>
<gene>
    <name evidence="3" type="ORF">ELLFYP34_01119</name>
</gene>
<dbReference type="SUPFAM" id="SSF56281">
    <property type="entry name" value="Metallo-hydrolase/oxidoreductase"/>
    <property type="match status" value="1"/>
</dbReference>
<keyword evidence="1" id="KW-1133">Transmembrane helix</keyword>
<dbReference type="PANTHER" id="PTHR30619:SF1">
    <property type="entry name" value="RECOMBINATION PROTEIN 2"/>
    <property type="match status" value="1"/>
</dbReference>
<sequence length="283" mass="31043">MDKKKKKSIILYSFIAVLVLIGAFCSTVFLNPRIKHQVQEKHTPISTKALGSASFTFINSDTGMSAVIQANDGKKIVIDTGSGSNTFLQDYLNGKEVEALIITSWDSDHTGGLDGLMATSKIKSVYLPADGDRAKFQAVGIATTVAENGFTLDVSDLKFKFIDCDMANLATLLVHGQDRILFQGNQLPEQVDRMLSSNEDIKVSELTGIILAGNGTNEYFSENLMNKEPKFVLGNISTIGQENSKIDEYVRKNNIDFYNFTYSVTVPLHLTSTGQGVQFIGFE</sequence>
<dbReference type="PANTHER" id="PTHR30619">
    <property type="entry name" value="DNA INTERNALIZATION/COMPETENCE PROTEIN COMEC/REC2"/>
    <property type="match status" value="1"/>
</dbReference>
<protein>
    <submittedName>
        <fullName evidence="3">Ribonuclease Z</fullName>
    </submittedName>
</protein>
<feature type="transmembrane region" description="Helical" evidence="1">
    <location>
        <begin position="9"/>
        <end position="30"/>
    </location>
</feature>
<dbReference type="AlphaFoldDB" id="A0A6N3HD17"/>
<feature type="domain" description="Metallo-beta-lactamase" evidence="2">
    <location>
        <begin position="65"/>
        <end position="133"/>
    </location>
</feature>
<keyword evidence="1" id="KW-0472">Membrane</keyword>
<dbReference type="Pfam" id="PF00753">
    <property type="entry name" value="Lactamase_B"/>
    <property type="match status" value="1"/>
</dbReference>
<proteinExistence type="predicted"/>
<evidence type="ECO:0000259" key="2">
    <source>
        <dbReference type="Pfam" id="PF00753"/>
    </source>
</evidence>
<dbReference type="InterPro" id="IPR001279">
    <property type="entry name" value="Metallo-B-lactamas"/>
</dbReference>
<dbReference type="InterPro" id="IPR036866">
    <property type="entry name" value="RibonucZ/Hydroxyglut_hydro"/>
</dbReference>